<evidence type="ECO:0000313" key="4">
    <source>
        <dbReference type="EMBL" id="TFB00786.1"/>
    </source>
</evidence>
<gene>
    <name evidence="4" type="ORF">CCMA1212_007441</name>
</gene>
<evidence type="ECO:0000259" key="3">
    <source>
        <dbReference type="SMART" id="SM00382"/>
    </source>
</evidence>
<sequence length="672" mass="75673">MGALFRRSPGGNGPSEEELSDLIGDVHGRAKVAQLSLIGFYEVVKNLCFDLIIVAMLLLGASWRRSVSSLMAPYGSVHVRLGQEFLKWPLFTSKSQSPRWSRKYSREQTAKIVHEAHTTEPEQAQRRTVAAGFQPDAINDAQTNPTASSGSESSSESSPTFSAEQETLVSQAMEGHNIFFTGSAGCGKSTVSKAIRDRLMEKGRVVYVLAPTGMVAMANGGLTTYSFAGWTPNTHKLSLDELKETARGHFLSKRLRSADTIIIDEISMMEGMHFERLNELMKAAWPDDPERSSLPFGGSQIIVTGDFCQLPPVKPFRHCFKCGNDLRRVGREGKHVCPTAKCGASYRDEEKWAFKSRAWEECNFRHVYLKTIFRQKSPEFIILLEKPRFGLPLNDREVDLLQSCSKTTDPHAVKLYPTRKEVRKINDEEFRRLNAPTQTFKCVDVFLWNAKRHPDLRYMSYKDTDGSLKALRDHRFEVELKLKEGMQVLLLHNLDMSAGLCNGAQGVIIGFEPFGSKMHTVSVKREKLSAYWPNYDVDWVKSREFMKGCSEAKGWPIVKFHNGRVRTIHPTCQSSIYGDKKPYTLLGRIQIPLTPAWALTIHKAQGMTLDSAVVNLTRAFEEGQIYVALSRVKTLAGLKVEGDLASLQRLRGNPEVLEWLKEKFGQDIVMVE</sequence>
<accession>A0ABY2GYJ1</accession>
<dbReference type="EMBL" id="PPTA01000010">
    <property type="protein sequence ID" value="TFB00786.1"/>
    <property type="molecule type" value="Genomic_DNA"/>
</dbReference>
<dbReference type="PANTHER" id="PTHR47642">
    <property type="entry name" value="ATP-DEPENDENT DNA HELICASE"/>
    <property type="match status" value="1"/>
</dbReference>
<dbReference type="CDD" id="cd18809">
    <property type="entry name" value="SF1_C_RecD"/>
    <property type="match status" value="1"/>
</dbReference>
<protein>
    <recommendedName>
        <fullName evidence="1">ATP-dependent DNA helicase</fullName>
        <ecNumber evidence="1">5.6.2.3</ecNumber>
    </recommendedName>
</protein>
<feature type="compositionally biased region" description="Low complexity" evidence="2">
    <location>
        <begin position="148"/>
        <end position="158"/>
    </location>
</feature>
<feature type="region of interest" description="Disordered" evidence="2">
    <location>
        <begin position="137"/>
        <end position="165"/>
    </location>
</feature>
<dbReference type="SMART" id="SM00382">
    <property type="entry name" value="AAA"/>
    <property type="match status" value="1"/>
</dbReference>
<dbReference type="Gene3D" id="3.40.50.300">
    <property type="entry name" value="P-loop containing nucleotide triphosphate hydrolases"/>
    <property type="match status" value="2"/>
</dbReference>
<comment type="similarity">
    <text evidence="1">Belongs to the helicase family.</text>
</comment>
<evidence type="ECO:0000256" key="1">
    <source>
        <dbReference type="RuleBase" id="RU363044"/>
    </source>
</evidence>
<dbReference type="SUPFAM" id="SSF52540">
    <property type="entry name" value="P-loop containing nucleoside triphosphate hydrolases"/>
    <property type="match status" value="2"/>
</dbReference>
<reference evidence="4 5" key="1">
    <citation type="submission" date="2018-01" db="EMBL/GenBank/DDBJ databases">
        <title>Genome characterization of the sugarcane-associated fungus Trichoderma ghanense CCMA-1212 and their application in lignocelulose bioconversion.</title>
        <authorList>
            <person name="Steindorff A.S."/>
            <person name="Mendes T.D."/>
            <person name="Vilela E.S.D."/>
            <person name="Rodrigues D.S."/>
            <person name="Formighieri E.F."/>
            <person name="Melo I.S."/>
            <person name="Favaro L.C.L."/>
        </authorList>
    </citation>
    <scope>NUCLEOTIDE SEQUENCE [LARGE SCALE GENOMIC DNA]</scope>
    <source>
        <strain evidence="4 5">CCMA-1212</strain>
    </source>
</reference>
<proteinExistence type="inferred from homology"/>
<dbReference type="Pfam" id="PF05970">
    <property type="entry name" value="PIF1"/>
    <property type="match status" value="1"/>
</dbReference>
<name>A0ABY2GYJ1_9HYPO</name>
<dbReference type="InterPro" id="IPR027417">
    <property type="entry name" value="P-loop_NTPase"/>
</dbReference>
<comment type="caution">
    <text evidence="4">The sequence shown here is derived from an EMBL/GenBank/DDBJ whole genome shotgun (WGS) entry which is preliminary data.</text>
</comment>
<dbReference type="RefSeq" id="XP_073556987.1">
    <property type="nucleotide sequence ID" value="XM_073704609.1"/>
</dbReference>
<comment type="catalytic activity">
    <reaction evidence="1">
        <text>ATP + H2O = ADP + phosphate + H(+)</text>
        <dbReference type="Rhea" id="RHEA:13065"/>
        <dbReference type="ChEBI" id="CHEBI:15377"/>
        <dbReference type="ChEBI" id="CHEBI:15378"/>
        <dbReference type="ChEBI" id="CHEBI:30616"/>
        <dbReference type="ChEBI" id="CHEBI:43474"/>
        <dbReference type="ChEBI" id="CHEBI:456216"/>
        <dbReference type="EC" id="5.6.2.3"/>
    </reaction>
</comment>
<dbReference type="Proteomes" id="UP001642720">
    <property type="component" value="Unassembled WGS sequence"/>
</dbReference>
<keyword evidence="1" id="KW-0234">DNA repair</keyword>
<dbReference type="InterPro" id="IPR049163">
    <property type="entry name" value="Pif1-like_2B_dom"/>
</dbReference>
<dbReference type="InterPro" id="IPR010285">
    <property type="entry name" value="DNA_helicase_pif1-like_DEAD"/>
</dbReference>
<dbReference type="InterPro" id="IPR051055">
    <property type="entry name" value="PIF1_helicase"/>
</dbReference>
<dbReference type="Pfam" id="PF21530">
    <property type="entry name" value="Pif1_2B_dom"/>
    <property type="match status" value="1"/>
</dbReference>
<organism evidence="4 5">
    <name type="scientific">Trichoderma ghanense</name>
    <dbReference type="NCBI Taxonomy" id="65468"/>
    <lineage>
        <taxon>Eukaryota</taxon>
        <taxon>Fungi</taxon>
        <taxon>Dikarya</taxon>
        <taxon>Ascomycota</taxon>
        <taxon>Pezizomycotina</taxon>
        <taxon>Sordariomycetes</taxon>
        <taxon>Hypocreomycetidae</taxon>
        <taxon>Hypocreales</taxon>
        <taxon>Hypocreaceae</taxon>
        <taxon>Trichoderma</taxon>
    </lineage>
</organism>
<keyword evidence="5" id="KW-1185">Reference proteome</keyword>
<dbReference type="EC" id="5.6.2.3" evidence="1"/>
<dbReference type="InterPro" id="IPR003593">
    <property type="entry name" value="AAA+_ATPase"/>
</dbReference>
<keyword evidence="1" id="KW-0067">ATP-binding</keyword>
<keyword evidence="1" id="KW-0547">Nucleotide-binding</keyword>
<evidence type="ECO:0000256" key="2">
    <source>
        <dbReference type="SAM" id="MobiDB-lite"/>
    </source>
</evidence>
<feature type="domain" description="AAA+ ATPase" evidence="3">
    <location>
        <begin position="174"/>
        <end position="330"/>
    </location>
</feature>
<dbReference type="GeneID" id="300579059"/>
<keyword evidence="1" id="KW-0233">DNA recombination</keyword>
<evidence type="ECO:0000313" key="5">
    <source>
        <dbReference type="Proteomes" id="UP001642720"/>
    </source>
</evidence>
<comment type="cofactor">
    <cofactor evidence="1">
        <name>Mg(2+)</name>
        <dbReference type="ChEBI" id="CHEBI:18420"/>
    </cofactor>
</comment>
<dbReference type="GO" id="GO:0004386">
    <property type="term" value="F:helicase activity"/>
    <property type="evidence" value="ECO:0007669"/>
    <property type="project" value="UniProtKB-KW"/>
</dbReference>
<keyword evidence="1 4" id="KW-0347">Helicase</keyword>
<keyword evidence="1" id="KW-0378">Hydrolase</keyword>
<keyword evidence="1" id="KW-0227">DNA damage</keyword>
<dbReference type="PANTHER" id="PTHR47642:SF7">
    <property type="entry name" value="ATP-DEPENDENT DNA HELICASE PIF1"/>
    <property type="match status" value="1"/>
</dbReference>